<dbReference type="SUPFAM" id="SSF49785">
    <property type="entry name" value="Galactose-binding domain-like"/>
    <property type="match status" value="2"/>
</dbReference>
<gene>
    <name evidence="2" type="ORF">MJA45_09590</name>
</gene>
<dbReference type="KEGG" id="paun:MJA45_09590"/>
<evidence type="ECO:0000313" key="2">
    <source>
        <dbReference type="EMBL" id="WNQ13255.1"/>
    </source>
</evidence>
<dbReference type="AlphaFoldDB" id="A0AA96RF71"/>
<dbReference type="Gene3D" id="2.115.10.20">
    <property type="entry name" value="Glycosyl hydrolase domain, family 43"/>
    <property type="match status" value="1"/>
</dbReference>
<dbReference type="Pfam" id="PF00754">
    <property type="entry name" value="F5_F8_type_C"/>
    <property type="match status" value="2"/>
</dbReference>
<feature type="domain" description="F5/8 type C" evidence="1">
    <location>
        <begin position="343"/>
        <end position="435"/>
    </location>
</feature>
<dbReference type="InterPro" id="IPR058094">
    <property type="entry name" value="Ig-like_OmpL47-like"/>
</dbReference>
<feature type="domain" description="F5/8 type C" evidence="1">
    <location>
        <begin position="198"/>
        <end position="297"/>
    </location>
</feature>
<dbReference type="EMBL" id="CP130318">
    <property type="protein sequence ID" value="WNQ13255.1"/>
    <property type="molecule type" value="Genomic_DNA"/>
</dbReference>
<dbReference type="Gene3D" id="2.60.120.260">
    <property type="entry name" value="Galactose-binding domain-like"/>
    <property type="match status" value="2"/>
</dbReference>
<dbReference type="InterPro" id="IPR008979">
    <property type="entry name" value="Galactose-bd-like_sf"/>
</dbReference>
<dbReference type="InterPro" id="IPR023296">
    <property type="entry name" value="Glyco_hydro_beta-prop_sf"/>
</dbReference>
<dbReference type="Gene3D" id="3.30.1920.20">
    <property type="match status" value="1"/>
</dbReference>
<reference evidence="2 3" key="1">
    <citation type="submission" date="2022-02" db="EMBL/GenBank/DDBJ databases">
        <title>Paenibacillus sp. MBLB1776 Whole Genome Shotgun Sequencing.</title>
        <authorList>
            <person name="Hwang C.Y."/>
            <person name="Cho E.-S."/>
            <person name="Seo M.-J."/>
        </authorList>
    </citation>
    <scope>NUCLEOTIDE SEQUENCE [LARGE SCALE GENOMIC DNA]</scope>
    <source>
        <strain evidence="2 3">MBLB1776</strain>
    </source>
</reference>
<dbReference type="NCBIfam" id="NF047446">
    <property type="entry name" value="barrel_OmpL47"/>
    <property type="match status" value="1"/>
</dbReference>
<organism evidence="2 3">
    <name type="scientific">Paenibacillus aurantius</name>
    <dbReference type="NCBI Taxonomy" id="2918900"/>
    <lineage>
        <taxon>Bacteria</taxon>
        <taxon>Bacillati</taxon>
        <taxon>Bacillota</taxon>
        <taxon>Bacilli</taxon>
        <taxon>Bacillales</taxon>
        <taxon>Paenibacillaceae</taxon>
        <taxon>Paenibacillus</taxon>
    </lineage>
</organism>
<keyword evidence="3" id="KW-1185">Reference proteome</keyword>
<dbReference type="InterPro" id="IPR000421">
    <property type="entry name" value="FA58C"/>
</dbReference>
<evidence type="ECO:0000313" key="3">
    <source>
        <dbReference type="Proteomes" id="UP001305702"/>
    </source>
</evidence>
<dbReference type="SUPFAM" id="SSF75005">
    <property type="entry name" value="Arabinanase/levansucrase/invertase"/>
    <property type="match status" value="1"/>
</dbReference>
<name>A0AA96RF71_9BACL</name>
<dbReference type="RefSeq" id="WP_315607035.1">
    <property type="nucleotide sequence ID" value="NZ_CP130318.1"/>
</dbReference>
<sequence>MNKYKAVLIIGVLMIMLQPFGGLTITRASSIPGNVGYLEPDANPTQGALAQFGNTGAASFGAMTMSIGVDLGTTRPFNEIRLTDSKEWNALTEAELTVYVSDTNNGTENSYRLVTGWTFHKEGSLILLDGFHETGRYVKVHGRFAPGSRDPLTQSSLQAVMSVHFTPGHPAGPATRIQAATMGYVNNDPDGTKAVGSWAYKGTAAMDYQNRSVGINLGSPTRVSQLELADSNTDSRGTLADYKLYYSDDNAAWTPVEMSGVRFDSRMEQGRTLHRFTFPPVKAQFFKVNSLYSDSSWKWQLTNLQRDVKAYGPGSELGGQLGFTRIGYLDEDASPESSPMRNWGHSADLALDYNGRSLGMDMGSIKTIGAVTLTDSNSAARGDKTSYSVYTSSDDSRYTLIPSEQIQWSQTLIDNRLVYTIGFEQPLTARYLKIHTNYRDSDSSFVLSGAARSQIRVYAPPAANQPGPADPTRLETPYPIGSATQLFVSRDLVESTNQVSLQVIAGQKSPDPIIEVGPGDEWRYIMGGDVIYNAGETDTKFEMWYMVQNTNNNSISSYYAKSPDGLHWERSPDYKLTVNGTPFSAYSASVRKDPDAPAAERYKMAMFNFASSVGQYYTSTLVSPNGIEWTYKNQKAVLGYDFAITVWDRFRQEYVMMTKSNESDPGFSNRLRRIFHTSTSPDFEQWTPTIKSLEADAIDNNFASIAERYDRAKPLFETPLDRGFQRADIYATAFYPHESGMIGFPLVHYINNKNPQKGDDDGVSEVQLAFSRDQHTWQRDFREPVLPTGTARIHPDLPNPLPRDNAAVSDWDSGWMYTAMHALDVGNEVWMYYNGSNTTHAADAIYNSAWRYDPDTNPAGVYTWEIGLAKWQKDRFVSVHTPASGTVTTKPVLFEGNTLVVNARTGAGGSVKAEILDEENRVLVPLSEAVTGDTFSGTVRFAGQEGALASLAGKPVKVKFYLENAELFSYGFKPDSTPPVTQAGVQGPKQTSWYTDDVTVTLSAADEFSGVDHTEYSLDEGRSWSIYSAPIRITEEGRHTLLYRSKDGAGNAEAVQTADIPLDKTPPDIQITGATIYTVDQQVRIACKAGDTVSGVVYSSCSSPLVDSPAYRLGIGIHQVEASAVDEAGHRVVEAAEYEIQVSVPSMIRLLKQWAGEGLNGGVANSLIGKLEHGQTDAFLHEVSAQKGKKLSDEQAEALAVMALALTNQQNGTGPDNPA</sequence>
<accession>A0AA96RF71</accession>
<dbReference type="PROSITE" id="PS50022">
    <property type="entry name" value="FA58C_3"/>
    <property type="match status" value="2"/>
</dbReference>
<dbReference type="Proteomes" id="UP001305702">
    <property type="component" value="Chromosome"/>
</dbReference>
<evidence type="ECO:0000259" key="1">
    <source>
        <dbReference type="PROSITE" id="PS50022"/>
    </source>
</evidence>
<proteinExistence type="predicted"/>
<protein>
    <submittedName>
        <fullName evidence="2">Discoidin domain-containing protein</fullName>
    </submittedName>
</protein>